<dbReference type="KEGG" id="bbrx:BRETT_003810"/>
<feature type="compositionally biased region" description="Basic and acidic residues" evidence="1">
    <location>
        <begin position="500"/>
        <end position="519"/>
    </location>
</feature>
<organism evidence="3 4">
    <name type="scientific">Dekkera bruxellensis</name>
    <name type="common">Brettanomyces custersii</name>
    <dbReference type="NCBI Taxonomy" id="5007"/>
    <lineage>
        <taxon>Eukaryota</taxon>
        <taxon>Fungi</taxon>
        <taxon>Dikarya</taxon>
        <taxon>Ascomycota</taxon>
        <taxon>Saccharomycotina</taxon>
        <taxon>Pichiomycetes</taxon>
        <taxon>Pichiales</taxon>
        <taxon>Pichiaceae</taxon>
        <taxon>Brettanomyces</taxon>
    </lineage>
</organism>
<dbReference type="GO" id="GO:0006886">
    <property type="term" value="P:intracellular protein transport"/>
    <property type="evidence" value="ECO:0007669"/>
    <property type="project" value="TreeGrafter"/>
</dbReference>
<dbReference type="GO" id="GO:0005737">
    <property type="term" value="C:cytoplasm"/>
    <property type="evidence" value="ECO:0007669"/>
    <property type="project" value="TreeGrafter"/>
</dbReference>
<feature type="domain" description="UBX" evidence="2">
    <location>
        <begin position="375"/>
        <end position="473"/>
    </location>
</feature>
<dbReference type="InterPro" id="IPR021569">
    <property type="entry name" value="TUG-UBL1"/>
</dbReference>
<feature type="compositionally biased region" description="Polar residues" evidence="1">
    <location>
        <begin position="305"/>
        <end position="315"/>
    </location>
</feature>
<dbReference type="GO" id="GO:0012506">
    <property type="term" value="C:vesicle membrane"/>
    <property type="evidence" value="ECO:0007669"/>
    <property type="project" value="TreeGrafter"/>
</dbReference>
<evidence type="ECO:0000256" key="1">
    <source>
        <dbReference type="SAM" id="MobiDB-lite"/>
    </source>
</evidence>
<gene>
    <name evidence="3" type="ORF">BRETT_003810</name>
</gene>
<dbReference type="PROSITE" id="PS50033">
    <property type="entry name" value="UBX"/>
    <property type="match status" value="1"/>
</dbReference>
<dbReference type="Proteomes" id="UP000663131">
    <property type="component" value="Chromosome 6"/>
</dbReference>
<dbReference type="CDD" id="cd01767">
    <property type="entry name" value="UBX"/>
    <property type="match status" value="1"/>
</dbReference>
<name>A0A871R1T2_DEKBR</name>
<sequence>MSQPITVIYNFKEFRTKVKPSTLLVDVLDKSCSYFNVSESTHTIVYNGKELDTSLSFRFLNLPHGVKVHLKSTKTSMGGNQIPKAAASSVNIRLQILAPDKDVNFKLSGSIPVRSFSSSETLYDVIKQYEQITQCNLLERKSYYDLPNAAKRVHCLYIPTIQNMSKVVSGIDEFKTTKLRSMGLVSGNHSLRLCFKRVDVSSEEISGVELNGVHGGKNVAEEGDTVAENAQIESEGTNTVGKRKNCKNSNESAALGNFSRKDADVGIKMESRGMKESEEMKGSEEVKGSEEMKDSKEKKESEDSNNTLKENSDTSIKVYKHQNFDDRKEDTYSDSEYNMTIDQAKAYRSMLLKMGSNGPMMTRRQREALKKQREPVVTSCKIRIRFPDQTLVQLELPATKTLGDLYKILVSEVLELSEADQEAVNKTSETDSEDIFFELLTMHPKVVLLESRKDFKKELVSHCGLGSRSVLVYREKTQKKKNVYVRKEYMQKAMPLSAIDDMKADQEADKGKKDEKRSPNEIAKMLRPHSNRKVPKWFKMGRI</sequence>
<reference evidence="3" key="2">
    <citation type="journal article" name="BMC Genomics">
        <title>New genome assemblies reveal patterns of domestication and adaptation across Brettanomyces (Dekkera) species.</title>
        <authorList>
            <person name="Roach M.J."/>
            <person name="Borneman A.R."/>
        </authorList>
    </citation>
    <scope>NUCLEOTIDE SEQUENCE</scope>
    <source>
        <strain evidence="3">UCD 2041</strain>
    </source>
</reference>
<dbReference type="InterPro" id="IPR029071">
    <property type="entry name" value="Ubiquitin-like_domsf"/>
</dbReference>
<dbReference type="GO" id="GO:0005634">
    <property type="term" value="C:nucleus"/>
    <property type="evidence" value="ECO:0007669"/>
    <property type="project" value="TreeGrafter"/>
</dbReference>
<evidence type="ECO:0000259" key="2">
    <source>
        <dbReference type="PROSITE" id="PS50033"/>
    </source>
</evidence>
<evidence type="ECO:0000313" key="3">
    <source>
        <dbReference type="EMBL" id="QOU19659.1"/>
    </source>
</evidence>
<dbReference type="RefSeq" id="XP_041136152.1">
    <property type="nucleotide sequence ID" value="XM_041282313.1"/>
</dbReference>
<dbReference type="GeneID" id="64575733"/>
<reference evidence="3" key="1">
    <citation type="submission" date="2020-10" db="EMBL/GenBank/DDBJ databases">
        <authorList>
            <person name="Palmer J.M."/>
        </authorList>
    </citation>
    <scope>NUCLEOTIDE SEQUENCE</scope>
    <source>
        <strain evidence="3">UCD 2041</strain>
    </source>
</reference>
<dbReference type="OrthoDB" id="440781at2759"/>
<dbReference type="InterPro" id="IPR001012">
    <property type="entry name" value="UBX_dom"/>
</dbReference>
<accession>A0A871R1T2</accession>
<feature type="compositionally biased region" description="Basic and acidic residues" evidence="1">
    <location>
        <begin position="259"/>
        <end position="302"/>
    </location>
</feature>
<evidence type="ECO:0000313" key="4">
    <source>
        <dbReference type="Proteomes" id="UP000663131"/>
    </source>
</evidence>
<dbReference type="Pfam" id="PF00789">
    <property type="entry name" value="UBX"/>
    <property type="match status" value="1"/>
</dbReference>
<proteinExistence type="predicted"/>
<dbReference type="PANTHER" id="PTHR46467:SF1">
    <property type="entry name" value="TETHER CONTAINING UBX DOMAIN FOR GLUT4"/>
    <property type="match status" value="1"/>
</dbReference>
<dbReference type="Pfam" id="PF11470">
    <property type="entry name" value="TUG-UBL1"/>
    <property type="match status" value="1"/>
</dbReference>
<dbReference type="Gene3D" id="3.10.20.90">
    <property type="entry name" value="Phosphatidylinositol 3-kinase Catalytic Subunit, Chain A, domain 1"/>
    <property type="match status" value="2"/>
</dbReference>
<dbReference type="SUPFAM" id="SSF54236">
    <property type="entry name" value="Ubiquitin-like"/>
    <property type="match status" value="2"/>
</dbReference>
<dbReference type="AlphaFoldDB" id="A0A871R1T2"/>
<protein>
    <recommendedName>
        <fullName evidence="2">UBX domain-containing protein</fullName>
    </recommendedName>
</protein>
<dbReference type="PANTHER" id="PTHR46467">
    <property type="entry name" value="TETHER CONTAINING UBX DOMAIN FOR GLUT4"/>
    <property type="match status" value="1"/>
</dbReference>
<feature type="compositionally biased region" description="Basic residues" evidence="1">
    <location>
        <begin position="526"/>
        <end position="543"/>
    </location>
</feature>
<feature type="region of interest" description="Disordered" evidence="1">
    <location>
        <begin position="232"/>
        <end position="322"/>
    </location>
</feature>
<feature type="region of interest" description="Disordered" evidence="1">
    <location>
        <begin position="500"/>
        <end position="543"/>
    </location>
</feature>
<dbReference type="EMBL" id="CP063134">
    <property type="protein sequence ID" value="QOU19659.1"/>
    <property type="molecule type" value="Genomic_DNA"/>
</dbReference>